<organism evidence="2 3">
    <name type="scientific">Ganoderma sinense ZZ0214-1</name>
    <dbReference type="NCBI Taxonomy" id="1077348"/>
    <lineage>
        <taxon>Eukaryota</taxon>
        <taxon>Fungi</taxon>
        <taxon>Dikarya</taxon>
        <taxon>Basidiomycota</taxon>
        <taxon>Agaricomycotina</taxon>
        <taxon>Agaricomycetes</taxon>
        <taxon>Polyporales</taxon>
        <taxon>Polyporaceae</taxon>
        <taxon>Ganoderma</taxon>
    </lineage>
</organism>
<reference evidence="2 3" key="1">
    <citation type="journal article" date="2015" name="Sci. Rep.">
        <title>Chromosome-level genome map provides insights into diverse defense mechanisms in the medicinal fungus Ganoderma sinense.</title>
        <authorList>
            <person name="Zhu Y."/>
            <person name="Xu J."/>
            <person name="Sun C."/>
            <person name="Zhou S."/>
            <person name="Xu H."/>
            <person name="Nelson D.R."/>
            <person name="Qian J."/>
            <person name="Song J."/>
            <person name="Luo H."/>
            <person name="Xiang L."/>
            <person name="Li Y."/>
            <person name="Xu Z."/>
            <person name="Ji A."/>
            <person name="Wang L."/>
            <person name="Lu S."/>
            <person name="Hayward A."/>
            <person name="Sun W."/>
            <person name="Li X."/>
            <person name="Schwartz D.C."/>
            <person name="Wang Y."/>
            <person name="Chen S."/>
        </authorList>
    </citation>
    <scope>NUCLEOTIDE SEQUENCE [LARGE SCALE GENOMIC DNA]</scope>
    <source>
        <strain evidence="2 3">ZZ0214-1</strain>
    </source>
</reference>
<keyword evidence="3" id="KW-1185">Reference proteome</keyword>
<dbReference type="AlphaFoldDB" id="A0A2G8RUP7"/>
<sequence>MIAILITVLIAFLVAQAIAAAALILAKGDEQDTECREEDDAQPDNALGLFWDGGPMYPYDTLMSLDEDDASFADLQPLPPYIPNYTIPDDNDYPLPDDE</sequence>
<feature type="signal peptide" evidence="1">
    <location>
        <begin position="1"/>
        <end position="19"/>
    </location>
</feature>
<protein>
    <recommendedName>
        <fullName evidence="4">Transporter</fullName>
    </recommendedName>
</protein>
<name>A0A2G8RUP7_9APHY</name>
<gene>
    <name evidence="2" type="ORF">GSI_12947</name>
</gene>
<dbReference type="Proteomes" id="UP000230002">
    <property type="component" value="Unassembled WGS sequence"/>
</dbReference>
<dbReference type="EMBL" id="AYKW01000056">
    <property type="protein sequence ID" value="PIL25058.1"/>
    <property type="molecule type" value="Genomic_DNA"/>
</dbReference>
<evidence type="ECO:0008006" key="4">
    <source>
        <dbReference type="Google" id="ProtNLM"/>
    </source>
</evidence>
<evidence type="ECO:0000256" key="1">
    <source>
        <dbReference type="SAM" id="SignalP"/>
    </source>
</evidence>
<comment type="caution">
    <text evidence="2">The sequence shown here is derived from an EMBL/GenBank/DDBJ whole genome shotgun (WGS) entry which is preliminary data.</text>
</comment>
<accession>A0A2G8RUP7</accession>
<proteinExistence type="predicted"/>
<evidence type="ECO:0000313" key="2">
    <source>
        <dbReference type="EMBL" id="PIL25058.1"/>
    </source>
</evidence>
<evidence type="ECO:0000313" key="3">
    <source>
        <dbReference type="Proteomes" id="UP000230002"/>
    </source>
</evidence>
<keyword evidence="1" id="KW-0732">Signal</keyword>
<feature type="chain" id="PRO_5013600718" description="Transporter" evidence="1">
    <location>
        <begin position="20"/>
        <end position="99"/>
    </location>
</feature>